<dbReference type="InterPro" id="IPR036249">
    <property type="entry name" value="Thioredoxin-like_sf"/>
</dbReference>
<feature type="compositionally biased region" description="Pro residues" evidence="2">
    <location>
        <begin position="407"/>
        <end position="435"/>
    </location>
</feature>
<proteinExistence type="predicted"/>
<dbReference type="InterPro" id="IPR001878">
    <property type="entry name" value="Znf_CCHC"/>
</dbReference>
<evidence type="ECO:0000313" key="4">
    <source>
        <dbReference type="EMBL" id="KAF5338700.1"/>
    </source>
</evidence>
<dbReference type="Pfam" id="PF05768">
    <property type="entry name" value="Glrx-like"/>
    <property type="match status" value="1"/>
</dbReference>
<organism evidence="4 5">
    <name type="scientific">Ephemerocybe angulata</name>
    <dbReference type="NCBI Taxonomy" id="980116"/>
    <lineage>
        <taxon>Eukaryota</taxon>
        <taxon>Fungi</taxon>
        <taxon>Dikarya</taxon>
        <taxon>Basidiomycota</taxon>
        <taxon>Agaricomycotina</taxon>
        <taxon>Agaricomycetes</taxon>
        <taxon>Agaricomycetidae</taxon>
        <taxon>Agaricales</taxon>
        <taxon>Agaricineae</taxon>
        <taxon>Psathyrellaceae</taxon>
        <taxon>Ephemerocybe</taxon>
    </lineage>
</organism>
<feature type="compositionally biased region" description="Acidic residues" evidence="2">
    <location>
        <begin position="495"/>
        <end position="511"/>
    </location>
</feature>
<evidence type="ECO:0000259" key="3">
    <source>
        <dbReference type="PROSITE" id="PS50158"/>
    </source>
</evidence>
<evidence type="ECO:0000313" key="5">
    <source>
        <dbReference type="Proteomes" id="UP000541558"/>
    </source>
</evidence>
<comment type="caution">
    <text evidence="4">The sequence shown here is derived from an EMBL/GenBank/DDBJ whole genome shotgun (WGS) entry which is preliminary data.</text>
</comment>
<feature type="domain" description="CCHC-type" evidence="3">
    <location>
        <begin position="145"/>
        <end position="160"/>
    </location>
</feature>
<protein>
    <recommendedName>
        <fullName evidence="3">CCHC-type domain-containing protein</fullName>
    </recommendedName>
</protein>
<feature type="region of interest" description="Disordered" evidence="2">
    <location>
        <begin position="397"/>
        <end position="511"/>
    </location>
</feature>
<evidence type="ECO:0000256" key="2">
    <source>
        <dbReference type="SAM" id="MobiDB-lite"/>
    </source>
</evidence>
<dbReference type="PANTHER" id="PTHR13316">
    <property type="entry name" value="ZINC FINGER, CCHC DOMAIN CONTAINING 8"/>
    <property type="match status" value="1"/>
</dbReference>
<gene>
    <name evidence="4" type="ORF">D9611_013368</name>
</gene>
<keyword evidence="1" id="KW-0862">Zinc</keyword>
<feature type="region of interest" description="Disordered" evidence="2">
    <location>
        <begin position="63"/>
        <end position="85"/>
    </location>
</feature>
<dbReference type="PRINTS" id="PR01217">
    <property type="entry name" value="PRICHEXTENSN"/>
</dbReference>
<dbReference type="InterPro" id="IPR008554">
    <property type="entry name" value="Glutaredoxin-like"/>
</dbReference>
<reference evidence="4 5" key="1">
    <citation type="journal article" date="2020" name="ISME J.">
        <title>Uncovering the hidden diversity of litter-decomposition mechanisms in mushroom-forming fungi.</title>
        <authorList>
            <person name="Floudas D."/>
            <person name="Bentzer J."/>
            <person name="Ahren D."/>
            <person name="Johansson T."/>
            <person name="Persson P."/>
            <person name="Tunlid A."/>
        </authorList>
    </citation>
    <scope>NUCLEOTIDE SEQUENCE [LARGE SCALE GENOMIC DNA]</scope>
    <source>
        <strain evidence="4 5">CBS 175.51</strain>
    </source>
</reference>
<dbReference type="EMBL" id="JAACJK010000011">
    <property type="protein sequence ID" value="KAF5338700.1"/>
    <property type="molecule type" value="Genomic_DNA"/>
</dbReference>
<dbReference type="PROSITE" id="PS50158">
    <property type="entry name" value="ZF_CCHC"/>
    <property type="match status" value="1"/>
</dbReference>
<dbReference type="OrthoDB" id="429967at2759"/>
<accession>A0A8H5CBD9</accession>
<feature type="compositionally biased region" description="Pro residues" evidence="2">
    <location>
        <begin position="451"/>
        <end position="491"/>
    </location>
</feature>
<dbReference type="GO" id="GO:0071013">
    <property type="term" value="C:catalytic step 2 spliceosome"/>
    <property type="evidence" value="ECO:0007669"/>
    <property type="project" value="TreeGrafter"/>
</dbReference>
<keyword evidence="1" id="KW-0863">Zinc-finger</keyword>
<evidence type="ECO:0000256" key="1">
    <source>
        <dbReference type="PROSITE-ProRule" id="PRU00047"/>
    </source>
</evidence>
<dbReference type="GO" id="GO:0008270">
    <property type="term" value="F:zinc ion binding"/>
    <property type="evidence" value="ECO:0007669"/>
    <property type="project" value="UniProtKB-KW"/>
</dbReference>
<feature type="compositionally biased region" description="Acidic residues" evidence="2">
    <location>
        <begin position="322"/>
        <end position="334"/>
    </location>
</feature>
<sequence>MAGRIPRIPRLTLFSGPNCSLCDIAKSELAKVRQSRPFQLDTINIQDKGQESWKRKYVTMGRPDGHESALGVGPDHHRGHDQEQQRLDTDTDTVIYPSFPHIIPQALPHEYESYGIYTRADTAHILGDDDAEQEGEAVSSSSTSRCFNCGSDSHSVKECPLRLNRDLIDLSRQYYQFYKGTLGTTNYVRVHVAEGWRQSRLTWLEDFEPGEVRGALLREALGKDGASEWLRNIAVWGYPKGWVAERDPRELVRERIWREHGGNVEMELDDSEPFVIYGDSEDQQAEVILFSDAFQHRRLGDEDEAEAGANPDVSSESVGSDSESESETETEAESPEQSSKANTHSPFIKRWAKYPSSHFHPDLLPIHNGFSLGSVRGTSDLSQPSFHEALPKAKFDWDTWAASHVQPEPPPAPSEPPPPLPPPPDTEPPPLPPGPDSSSLPPRAVYHHPPLRPGSYPPPPPPQYPSPPPPQYPPPPPPSSAPPPPLPPSPPLELLVEDEADESDMEMSDSD</sequence>
<dbReference type="GO" id="GO:0003723">
    <property type="term" value="F:RNA binding"/>
    <property type="evidence" value="ECO:0007669"/>
    <property type="project" value="TreeGrafter"/>
</dbReference>
<dbReference type="AlphaFoldDB" id="A0A8H5CBD9"/>
<dbReference type="SUPFAM" id="SSF52833">
    <property type="entry name" value="Thioredoxin-like"/>
    <property type="match status" value="1"/>
</dbReference>
<dbReference type="InterPro" id="IPR052115">
    <property type="entry name" value="NEXT_complex_subunit_ZCCHC8"/>
</dbReference>
<keyword evidence="5" id="KW-1185">Reference proteome</keyword>
<feature type="compositionally biased region" description="Basic and acidic residues" evidence="2">
    <location>
        <begin position="74"/>
        <end position="85"/>
    </location>
</feature>
<dbReference type="Gene3D" id="3.40.30.10">
    <property type="entry name" value="Glutaredoxin"/>
    <property type="match status" value="1"/>
</dbReference>
<dbReference type="PANTHER" id="PTHR13316:SF0">
    <property type="entry name" value="ZINC FINGER CCHC DOMAIN-CONTAINING PROTEIN 8"/>
    <property type="match status" value="1"/>
</dbReference>
<keyword evidence="1" id="KW-0479">Metal-binding</keyword>
<name>A0A8H5CBD9_9AGAR</name>
<feature type="region of interest" description="Disordered" evidence="2">
    <location>
        <begin position="302"/>
        <end position="344"/>
    </location>
</feature>
<dbReference type="Proteomes" id="UP000541558">
    <property type="component" value="Unassembled WGS sequence"/>
</dbReference>